<dbReference type="GO" id="GO:1901170">
    <property type="term" value="P:naphthalene catabolic process"/>
    <property type="evidence" value="ECO:0007669"/>
    <property type="project" value="InterPro"/>
</dbReference>
<dbReference type="GO" id="GO:0004364">
    <property type="term" value="F:glutathione transferase activity"/>
    <property type="evidence" value="ECO:0007669"/>
    <property type="project" value="TreeGrafter"/>
</dbReference>
<organism evidence="4 5">
    <name type="scientific">Microvirga subterranea</name>
    <dbReference type="NCBI Taxonomy" id="186651"/>
    <lineage>
        <taxon>Bacteria</taxon>
        <taxon>Pseudomonadati</taxon>
        <taxon>Pseudomonadota</taxon>
        <taxon>Alphaproteobacteria</taxon>
        <taxon>Hyphomicrobiales</taxon>
        <taxon>Methylobacteriaceae</taxon>
        <taxon>Microvirga</taxon>
    </lineage>
</organism>
<evidence type="ECO:0000313" key="4">
    <source>
        <dbReference type="EMBL" id="RDI62466.1"/>
    </source>
</evidence>
<dbReference type="AlphaFoldDB" id="A0A370HVB8"/>
<feature type="active site" description="Nucleophile" evidence="2">
    <location>
        <position position="14"/>
    </location>
</feature>
<dbReference type="SUPFAM" id="SSF52833">
    <property type="entry name" value="Thioredoxin-like"/>
    <property type="match status" value="1"/>
</dbReference>
<dbReference type="RefSeq" id="WP_114768581.1">
    <property type="nucleotide sequence ID" value="NZ_QQBB01000001.1"/>
</dbReference>
<keyword evidence="1 4" id="KW-0413">Isomerase</keyword>
<dbReference type="PIRSF" id="PIRSF006386">
    <property type="entry name" value="HCCAis_GSTk"/>
    <property type="match status" value="1"/>
</dbReference>
<accession>A0A370HVB8</accession>
<sequence length="208" mass="23092">MQRPLIEFWYDFASTYSYLAAMRIEAAAEAADVGVVWRPFLLGPIFAAQGWNTSPFNLYPEKGRYMWRDMEREAAKLGLPFCRPDPFPQNSLLAARVGLVGAEQGWIGAFTKAVFRAEFAKGRAIGDPAVLAEILAGLGQDADAVLAEAQGETNKARLRRVGEEAQARGIFGAPTFVADDREVFWGNDRLERALEWAVAHGRRSDWPV</sequence>
<evidence type="ECO:0000259" key="3">
    <source>
        <dbReference type="Pfam" id="PF01323"/>
    </source>
</evidence>
<gene>
    <name evidence="4" type="ORF">DES45_101736</name>
</gene>
<dbReference type="InterPro" id="IPR044087">
    <property type="entry name" value="NahD-like"/>
</dbReference>
<dbReference type="OrthoDB" id="5244108at2"/>
<dbReference type="InterPro" id="IPR001853">
    <property type="entry name" value="DSBA-like_thioredoxin_dom"/>
</dbReference>
<reference evidence="4 5" key="1">
    <citation type="submission" date="2018-07" db="EMBL/GenBank/DDBJ databases">
        <title>Genomic Encyclopedia of Type Strains, Phase IV (KMG-IV): sequencing the most valuable type-strain genomes for metagenomic binning, comparative biology and taxonomic classification.</title>
        <authorList>
            <person name="Goeker M."/>
        </authorList>
    </citation>
    <scope>NUCLEOTIDE SEQUENCE [LARGE SCALE GENOMIC DNA]</scope>
    <source>
        <strain evidence="4 5">DSM 14364</strain>
    </source>
</reference>
<dbReference type="Pfam" id="PF01323">
    <property type="entry name" value="DSBA"/>
    <property type="match status" value="1"/>
</dbReference>
<dbReference type="Gene3D" id="3.40.30.10">
    <property type="entry name" value="Glutaredoxin"/>
    <property type="match status" value="1"/>
</dbReference>
<feature type="domain" description="DSBA-like thioredoxin" evidence="3">
    <location>
        <begin position="6"/>
        <end position="192"/>
    </location>
</feature>
<comment type="similarity">
    <text evidence="1">Belongs to the GST superfamily. NadH family.</text>
</comment>
<evidence type="ECO:0000256" key="1">
    <source>
        <dbReference type="PIRNR" id="PIRNR006386"/>
    </source>
</evidence>
<dbReference type="GO" id="GO:0004602">
    <property type="term" value="F:glutathione peroxidase activity"/>
    <property type="evidence" value="ECO:0007669"/>
    <property type="project" value="TreeGrafter"/>
</dbReference>
<comment type="caution">
    <text evidence="4">The sequence shown here is derived from an EMBL/GenBank/DDBJ whole genome shotgun (WGS) entry which is preliminary data.</text>
</comment>
<dbReference type="EC" id="5.99.1.4" evidence="1"/>
<dbReference type="InterPro" id="IPR014440">
    <property type="entry name" value="HCCAis_GSTk"/>
</dbReference>
<evidence type="ECO:0000313" key="5">
    <source>
        <dbReference type="Proteomes" id="UP000254925"/>
    </source>
</evidence>
<dbReference type="CDD" id="cd03022">
    <property type="entry name" value="DsbA_HCCA_Iso"/>
    <property type="match status" value="1"/>
</dbReference>
<dbReference type="Proteomes" id="UP000254925">
    <property type="component" value="Unassembled WGS sequence"/>
</dbReference>
<name>A0A370HVB8_9HYPH</name>
<comment type="catalytic activity">
    <reaction evidence="1">
        <text>2-hydroxychromene-2-carboxylate = (3E)-4-(2-hydroxyphenyl)-2-oxobut-3-enoate</text>
        <dbReference type="Rhea" id="RHEA:27401"/>
        <dbReference type="ChEBI" id="CHEBI:59350"/>
        <dbReference type="ChEBI" id="CHEBI:59353"/>
        <dbReference type="EC" id="5.99.1.4"/>
    </reaction>
</comment>
<protein>
    <recommendedName>
        <fullName evidence="1">2-hydroxychromene-2-carboxylate isomerase</fullName>
        <ecNumber evidence="1">5.99.1.4</ecNumber>
    </recommendedName>
</protein>
<dbReference type="InterPro" id="IPR051924">
    <property type="entry name" value="GST_Kappa/NadH"/>
</dbReference>
<dbReference type="PANTHER" id="PTHR42943:SF2">
    <property type="entry name" value="GLUTATHIONE S-TRANSFERASE KAPPA 1"/>
    <property type="match status" value="1"/>
</dbReference>
<keyword evidence="5" id="KW-1185">Reference proteome</keyword>
<evidence type="ECO:0000256" key="2">
    <source>
        <dbReference type="PIRSR" id="PIRSR006386-1"/>
    </source>
</evidence>
<proteinExistence type="inferred from homology"/>
<dbReference type="GO" id="GO:0006749">
    <property type="term" value="P:glutathione metabolic process"/>
    <property type="evidence" value="ECO:0007669"/>
    <property type="project" value="TreeGrafter"/>
</dbReference>
<dbReference type="InterPro" id="IPR036249">
    <property type="entry name" value="Thioredoxin-like_sf"/>
</dbReference>
<dbReference type="EMBL" id="QQBB01000001">
    <property type="protein sequence ID" value="RDI62466.1"/>
    <property type="molecule type" value="Genomic_DNA"/>
</dbReference>
<dbReference type="PANTHER" id="PTHR42943">
    <property type="entry name" value="GLUTATHIONE S-TRANSFERASE KAPPA"/>
    <property type="match status" value="1"/>
</dbReference>
<dbReference type="GO" id="GO:0018845">
    <property type="term" value="F:2-hydroxychromene-2-carboxylate isomerase activity"/>
    <property type="evidence" value="ECO:0007669"/>
    <property type="project" value="UniProtKB-UniRule"/>
</dbReference>